<gene>
    <name evidence="1" type="ORF">C0187_02075</name>
</gene>
<organism evidence="1 2">
    <name type="scientific">Calditerrivibrio nitroreducens</name>
    <dbReference type="NCBI Taxonomy" id="477976"/>
    <lineage>
        <taxon>Bacteria</taxon>
        <taxon>Pseudomonadati</taxon>
        <taxon>Deferribacterota</taxon>
        <taxon>Deferribacteres</taxon>
        <taxon>Deferribacterales</taxon>
        <taxon>Calditerrivibrionaceae</taxon>
    </lineage>
</organism>
<name>A0A2J6WPE5_9BACT</name>
<dbReference type="PANTHER" id="PTHR43845">
    <property type="entry name" value="BLR5969 PROTEIN"/>
    <property type="match status" value="1"/>
</dbReference>
<protein>
    <recommendedName>
        <fullName evidence="3">AMP-dependent synthetase/ligase domain-containing protein</fullName>
    </recommendedName>
</protein>
<evidence type="ECO:0008006" key="3">
    <source>
        <dbReference type="Google" id="ProtNLM"/>
    </source>
</evidence>
<sequence>MAFLGDFGTVISLLKKIYDTNPPLRDFLKKRYSGIFNVESYDDFRKLPILRKSEYSKIQQDNPPFGNLINVKPIKYFQSPGPINNVKLVDYEHYRFYKGLNAVGFDENDIVVNSFGYSITPAGEMFDEACRFLNIPVFPLGPTDSSKAAELVDTFSATAFIGTKSFLIKVSEQTKKRSLKKAYLIAEKMTEDDRIYIKKEFGIDAYQGYGVAEVGMIATEVKGERYMQVDTDAIFVEHIDPGGEQDVELNCFGELVLTFLNDKLPFIRFATGDIVSYENRFLKGIFGRVDSSVKVKGVFIHFWQFEDFCNKIGAKIRLIVDNMGKNDIILLQVDRNIDNLKELFKSKFGLSIGGIEVINSIDKNEIVDKRTNWGKE</sequence>
<dbReference type="PANTHER" id="PTHR43845:SF1">
    <property type="entry name" value="BLR5969 PROTEIN"/>
    <property type="match status" value="1"/>
</dbReference>
<dbReference type="InterPro" id="IPR042099">
    <property type="entry name" value="ANL_N_sf"/>
</dbReference>
<dbReference type="Gene3D" id="3.40.50.12780">
    <property type="entry name" value="N-terminal domain of ligase-like"/>
    <property type="match status" value="1"/>
</dbReference>
<accession>A0A2J6WPE5</accession>
<comment type="caution">
    <text evidence="1">The sequence shown here is derived from an EMBL/GenBank/DDBJ whole genome shotgun (WGS) entry which is preliminary data.</text>
</comment>
<dbReference type="Proteomes" id="UP000242881">
    <property type="component" value="Unassembled WGS sequence"/>
</dbReference>
<dbReference type="EMBL" id="PNIN01000025">
    <property type="protein sequence ID" value="PMP72240.1"/>
    <property type="molecule type" value="Genomic_DNA"/>
</dbReference>
<dbReference type="AlphaFoldDB" id="A0A2J6WPE5"/>
<proteinExistence type="predicted"/>
<dbReference type="SUPFAM" id="SSF56801">
    <property type="entry name" value="Acetyl-CoA synthetase-like"/>
    <property type="match status" value="1"/>
</dbReference>
<evidence type="ECO:0000313" key="2">
    <source>
        <dbReference type="Proteomes" id="UP000242881"/>
    </source>
</evidence>
<reference evidence="1 2" key="1">
    <citation type="submission" date="2018-01" db="EMBL/GenBank/DDBJ databases">
        <title>Metagenomic assembled genomes from two thermal pools in the Uzon Caldera, Kamchatka, Russia.</title>
        <authorList>
            <person name="Wilkins L."/>
            <person name="Ettinger C."/>
        </authorList>
    </citation>
    <scope>NUCLEOTIDE SEQUENCE [LARGE SCALE GENOMIC DNA]</scope>
    <source>
        <strain evidence="1">ZAV-05</strain>
    </source>
</reference>
<evidence type="ECO:0000313" key="1">
    <source>
        <dbReference type="EMBL" id="PMP72240.1"/>
    </source>
</evidence>